<feature type="compositionally biased region" description="Polar residues" evidence="1">
    <location>
        <begin position="556"/>
        <end position="582"/>
    </location>
</feature>
<evidence type="ECO:0000313" key="2">
    <source>
        <dbReference type="EMBL" id="TNV74262.1"/>
    </source>
</evidence>
<protein>
    <submittedName>
        <fullName evidence="2">Uncharacterized protein</fullName>
    </submittedName>
</protein>
<keyword evidence="3" id="KW-1185">Reference proteome</keyword>
<organism evidence="2 3">
    <name type="scientific">Halteria grandinella</name>
    <dbReference type="NCBI Taxonomy" id="5974"/>
    <lineage>
        <taxon>Eukaryota</taxon>
        <taxon>Sar</taxon>
        <taxon>Alveolata</taxon>
        <taxon>Ciliophora</taxon>
        <taxon>Intramacronucleata</taxon>
        <taxon>Spirotrichea</taxon>
        <taxon>Stichotrichia</taxon>
        <taxon>Sporadotrichida</taxon>
        <taxon>Halteriidae</taxon>
        <taxon>Halteria</taxon>
    </lineage>
</organism>
<evidence type="ECO:0000256" key="1">
    <source>
        <dbReference type="SAM" id="MobiDB-lite"/>
    </source>
</evidence>
<feature type="region of interest" description="Disordered" evidence="1">
    <location>
        <begin position="36"/>
        <end position="59"/>
    </location>
</feature>
<feature type="compositionally biased region" description="Basic and acidic residues" evidence="1">
    <location>
        <begin position="350"/>
        <end position="360"/>
    </location>
</feature>
<feature type="region of interest" description="Disordered" evidence="1">
    <location>
        <begin position="555"/>
        <end position="595"/>
    </location>
</feature>
<accession>A0A8J8NFX6</accession>
<dbReference type="EMBL" id="RRYP01017223">
    <property type="protein sequence ID" value="TNV74262.1"/>
    <property type="molecule type" value="Genomic_DNA"/>
</dbReference>
<dbReference type="Proteomes" id="UP000785679">
    <property type="component" value="Unassembled WGS sequence"/>
</dbReference>
<reference evidence="2" key="1">
    <citation type="submission" date="2019-06" db="EMBL/GenBank/DDBJ databases">
        <authorList>
            <person name="Zheng W."/>
        </authorList>
    </citation>
    <scope>NUCLEOTIDE SEQUENCE</scope>
    <source>
        <strain evidence="2">QDHG01</strain>
    </source>
</reference>
<feature type="compositionally biased region" description="Polar residues" evidence="1">
    <location>
        <begin position="41"/>
        <end position="59"/>
    </location>
</feature>
<feature type="region of interest" description="Disordered" evidence="1">
    <location>
        <begin position="111"/>
        <end position="130"/>
    </location>
</feature>
<gene>
    <name evidence="2" type="ORF">FGO68_gene6244</name>
</gene>
<name>A0A8J8NFX6_HALGN</name>
<comment type="caution">
    <text evidence="2">The sequence shown here is derived from an EMBL/GenBank/DDBJ whole genome shotgun (WGS) entry which is preliminary data.</text>
</comment>
<sequence length="595" mass="66427">MQQENTQIMDQSPIAFLQHSHYANFSQDFISPDIQSRRSNRNQSNTPQSRLLDNSGATTPAQQSAFEMFRVRLNTNLQNLRSQSQSRIMDSIEQPLNGSSIDLRRGNYFHPSRSHSQSIHVSESGRDGGLESGGFHSKRISLNFINSQVIQQTVTKANEITPGKQFEDIITAQLNPVFEVSQQEQIENGDEDQTLRYVEPFTQRGSLANLELADPMEMGCGPESSVNIEDSIDEPQTLTKEDQGQLQYTMAATFGKQPIKKEVKIWKFQLGGEESVAQPQFQPTSHIYEDLNSGDQLTASPGYLKKTLSLAQAPFVEEQDLTSSQQKHSKFPSMFGNFSRGNKPSLDKGSSSRERSSSTVLRVRELKRSGGDSIKKGSVTFGQHFSQSSNLERAEMGYTLSSVEHAPVMIHEQMDEASEMHQEIIIDDLQTAEIQVLVNEFRAGPSHTERVMPPVIIEPIQFERSSNLIRKVSLSPNKQPHDGDLDPCATKWENIPQSFVQKKKNQASGSNLSALRSPPQNNNGSFLTSKSSLILSRNKSNDKKFPSLFDMKKVDQSTLSRQSIGANVKQLSTTSAKCTTAQPKKMPESIGGRRR</sequence>
<dbReference type="AlphaFoldDB" id="A0A8J8NFX6"/>
<evidence type="ECO:0000313" key="3">
    <source>
        <dbReference type="Proteomes" id="UP000785679"/>
    </source>
</evidence>
<feature type="region of interest" description="Disordered" evidence="1">
    <location>
        <begin position="501"/>
        <end position="530"/>
    </location>
</feature>
<feature type="region of interest" description="Disordered" evidence="1">
    <location>
        <begin position="319"/>
        <end position="360"/>
    </location>
</feature>
<proteinExistence type="predicted"/>
<dbReference type="OrthoDB" id="10692703at2759"/>